<dbReference type="Gene3D" id="1.10.287.130">
    <property type="match status" value="1"/>
</dbReference>
<dbReference type="FunFam" id="1.10.287.130:FF:000004">
    <property type="entry name" value="Ethylene receptor 1"/>
    <property type="match status" value="1"/>
</dbReference>
<keyword evidence="4 17" id="KW-0597">Phosphoprotein</keyword>
<feature type="coiled-coil region" evidence="18">
    <location>
        <begin position="219"/>
        <end position="249"/>
    </location>
</feature>
<keyword evidence="13" id="KW-0843">Virulence</keyword>
<evidence type="ECO:0000256" key="4">
    <source>
        <dbReference type="ARBA" id="ARBA00022553"/>
    </source>
</evidence>
<comment type="caution">
    <text evidence="23">The sequence shown here is derived from an EMBL/GenBank/DDBJ whole genome shotgun (WGS) entry which is preliminary data.</text>
</comment>
<dbReference type="Pfam" id="PF00072">
    <property type="entry name" value="Response_reg"/>
    <property type="match status" value="1"/>
</dbReference>
<dbReference type="OrthoDB" id="9768069at2"/>
<dbReference type="Pfam" id="PF02518">
    <property type="entry name" value="HATPase_c"/>
    <property type="match status" value="1"/>
</dbReference>
<dbReference type="AlphaFoldDB" id="A0A554XAM1"/>
<dbReference type="InterPro" id="IPR003594">
    <property type="entry name" value="HATPase_dom"/>
</dbReference>
<dbReference type="InterPro" id="IPR011006">
    <property type="entry name" value="CheY-like_superfamily"/>
</dbReference>
<keyword evidence="18" id="KW-0175">Coiled coil</keyword>
<dbReference type="SUPFAM" id="SSF55874">
    <property type="entry name" value="ATPase domain of HSP90 chaperone/DNA topoisomerase II/histidine kinase"/>
    <property type="match status" value="1"/>
</dbReference>
<dbReference type="SMART" id="SM00448">
    <property type="entry name" value="REC"/>
    <property type="match status" value="1"/>
</dbReference>
<evidence type="ECO:0000256" key="15">
    <source>
        <dbReference type="ARBA" id="ARBA00058004"/>
    </source>
</evidence>
<evidence type="ECO:0000256" key="14">
    <source>
        <dbReference type="ARBA" id="ARBA00023136"/>
    </source>
</evidence>
<dbReference type="CDD" id="cd17546">
    <property type="entry name" value="REC_hyHK_CKI1_RcsC-like"/>
    <property type="match status" value="1"/>
</dbReference>
<evidence type="ECO:0000256" key="2">
    <source>
        <dbReference type="ARBA" id="ARBA00004370"/>
    </source>
</evidence>
<evidence type="ECO:0000256" key="1">
    <source>
        <dbReference type="ARBA" id="ARBA00000085"/>
    </source>
</evidence>
<evidence type="ECO:0000259" key="21">
    <source>
        <dbReference type="PROSITE" id="PS50109"/>
    </source>
</evidence>
<keyword evidence="10" id="KW-0067">ATP-binding</keyword>
<evidence type="ECO:0000256" key="8">
    <source>
        <dbReference type="ARBA" id="ARBA00022741"/>
    </source>
</evidence>
<feature type="domain" description="Response regulatory" evidence="22">
    <location>
        <begin position="505"/>
        <end position="622"/>
    </location>
</feature>
<evidence type="ECO:0000256" key="12">
    <source>
        <dbReference type="ARBA" id="ARBA00023012"/>
    </source>
</evidence>
<keyword evidence="7" id="KW-0732">Signal</keyword>
<dbReference type="InterPro" id="IPR003661">
    <property type="entry name" value="HisK_dim/P_dom"/>
</dbReference>
<evidence type="ECO:0000256" key="13">
    <source>
        <dbReference type="ARBA" id="ARBA00023026"/>
    </source>
</evidence>
<dbReference type="PROSITE" id="PS50110">
    <property type="entry name" value="RESPONSE_REGULATORY"/>
    <property type="match status" value="1"/>
</dbReference>
<evidence type="ECO:0000256" key="9">
    <source>
        <dbReference type="ARBA" id="ARBA00022777"/>
    </source>
</evidence>
<dbReference type="PANTHER" id="PTHR45339:SF3">
    <property type="entry name" value="HISTIDINE KINASE"/>
    <property type="match status" value="1"/>
</dbReference>
<dbReference type="InterPro" id="IPR005467">
    <property type="entry name" value="His_kinase_dom"/>
</dbReference>
<dbReference type="FunFam" id="3.30.565.10:FF:000010">
    <property type="entry name" value="Sensor histidine kinase RcsC"/>
    <property type="match status" value="1"/>
</dbReference>
<evidence type="ECO:0000256" key="20">
    <source>
        <dbReference type="SAM" id="Phobius"/>
    </source>
</evidence>
<dbReference type="InterPro" id="IPR001789">
    <property type="entry name" value="Sig_transdc_resp-reg_receiver"/>
</dbReference>
<dbReference type="InterPro" id="IPR004358">
    <property type="entry name" value="Sig_transdc_His_kin-like_C"/>
</dbReference>
<keyword evidence="14 20" id="KW-0472">Membrane</keyword>
<dbReference type="Proteomes" id="UP000318294">
    <property type="component" value="Unassembled WGS sequence"/>
</dbReference>
<evidence type="ECO:0000313" key="23">
    <source>
        <dbReference type="EMBL" id="TSE32868.1"/>
    </source>
</evidence>
<dbReference type="PROSITE" id="PS50109">
    <property type="entry name" value="HIS_KIN"/>
    <property type="match status" value="1"/>
</dbReference>
<comment type="function">
    <text evidence="15">Member of the two-component regulatory system BvgS/BvgA. Phosphorylates BvgA via a four-step phosphorelay in response to environmental signals.</text>
</comment>
<dbReference type="GO" id="GO:0005524">
    <property type="term" value="F:ATP binding"/>
    <property type="evidence" value="ECO:0007669"/>
    <property type="project" value="UniProtKB-KW"/>
</dbReference>
<keyword evidence="5 23" id="KW-0808">Transferase</keyword>
<evidence type="ECO:0000256" key="18">
    <source>
        <dbReference type="SAM" id="Coils"/>
    </source>
</evidence>
<dbReference type="CDD" id="cd16922">
    <property type="entry name" value="HATPase_EvgS-ArcB-TorS-like"/>
    <property type="match status" value="1"/>
</dbReference>
<keyword evidence="11 20" id="KW-1133">Transmembrane helix</keyword>
<feature type="transmembrane region" description="Helical" evidence="20">
    <location>
        <begin position="192"/>
        <end position="214"/>
    </location>
</feature>
<gene>
    <name evidence="23" type="primary">rpfC_1</name>
    <name evidence="23" type="ORF">Tchar_01941</name>
</gene>
<comment type="catalytic activity">
    <reaction evidence="1">
        <text>ATP + protein L-histidine = ADP + protein N-phospho-L-histidine.</text>
        <dbReference type="EC" id="2.7.13.3"/>
    </reaction>
</comment>
<dbReference type="InterPro" id="IPR036890">
    <property type="entry name" value="HATPase_C_sf"/>
</dbReference>
<evidence type="ECO:0000313" key="24">
    <source>
        <dbReference type="Proteomes" id="UP000318294"/>
    </source>
</evidence>
<accession>A0A554XAM1</accession>
<evidence type="ECO:0000259" key="22">
    <source>
        <dbReference type="PROSITE" id="PS50110"/>
    </source>
</evidence>
<dbReference type="GO" id="GO:0016020">
    <property type="term" value="C:membrane"/>
    <property type="evidence" value="ECO:0007669"/>
    <property type="project" value="UniProtKB-SubCell"/>
</dbReference>
<reference evidence="23 24" key="1">
    <citation type="submission" date="2019-07" db="EMBL/GenBank/DDBJ databases">
        <title>Tepidimonas charontis SPSP-6 draft genome.</title>
        <authorList>
            <person name="Da Costa M.S."/>
            <person name="Froufe H.J.C."/>
            <person name="Egas C."/>
            <person name="Albuquerque L."/>
        </authorList>
    </citation>
    <scope>NUCLEOTIDE SEQUENCE [LARGE SCALE GENOMIC DNA]</scope>
    <source>
        <strain evidence="23 24">SPSP-6</strain>
    </source>
</reference>
<evidence type="ECO:0000256" key="16">
    <source>
        <dbReference type="ARBA" id="ARBA00070152"/>
    </source>
</evidence>
<dbReference type="CDD" id="cd00082">
    <property type="entry name" value="HisKA"/>
    <property type="match status" value="1"/>
</dbReference>
<keyword evidence="6 20" id="KW-0812">Transmembrane</keyword>
<keyword evidence="12" id="KW-0902">Two-component regulatory system</keyword>
<evidence type="ECO:0000256" key="3">
    <source>
        <dbReference type="ARBA" id="ARBA00012438"/>
    </source>
</evidence>
<organism evidence="23 24">
    <name type="scientific">Tepidimonas charontis</name>
    <dbReference type="NCBI Taxonomy" id="2267262"/>
    <lineage>
        <taxon>Bacteria</taxon>
        <taxon>Pseudomonadati</taxon>
        <taxon>Pseudomonadota</taxon>
        <taxon>Betaproteobacteria</taxon>
        <taxon>Burkholderiales</taxon>
        <taxon>Tepidimonas</taxon>
    </lineage>
</organism>
<comment type="subcellular location">
    <subcellularLocation>
        <location evidence="2">Membrane</location>
    </subcellularLocation>
</comment>
<dbReference type="SMART" id="SM00388">
    <property type="entry name" value="HisKA"/>
    <property type="match status" value="1"/>
</dbReference>
<keyword evidence="8" id="KW-0547">Nucleotide-binding</keyword>
<evidence type="ECO:0000256" key="19">
    <source>
        <dbReference type="SAM" id="MobiDB-lite"/>
    </source>
</evidence>
<dbReference type="SUPFAM" id="SSF52172">
    <property type="entry name" value="CheY-like"/>
    <property type="match status" value="1"/>
</dbReference>
<dbReference type="InterPro" id="IPR036097">
    <property type="entry name" value="HisK_dim/P_sf"/>
</dbReference>
<feature type="transmembrane region" description="Helical" evidence="20">
    <location>
        <begin position="22"/>
        <end position="45"/>
    </location>
</feature>
<keyword evidence="9" id="KW-0418">Kinase</keyword>
<protein>
    <recommendedName>
        <fullName evidence="16">Virulence sensor protein BvgS</fullName>
        <ecNumber evidence="3">2.7.13.3</ecNumber>
    </recommendedName>
</protein>
<feature type="modified residue" description="4-aspartylphosphate" evidence="17">
    <location>
        <position position="554"/>
    </location>
</feature>
<sequence length="642" mass="69931">MSSPAPGPAQSVRAASAEGRRFLLAVALTTALLALGLAALLAAFIDQSRSAEEAAQLQQSDSITALVFQHEREFLRLREQLPAELRGAGHTDWNALALRLDIYAGRLALLHDNPTMRPLQLDPDYVQLIPRLQALQARADEVVARRQRAGLRTWLDEMTALGPDVQALTLSANNRVAALVDAKLAEVRRLRAYVIGLMAAHVTLLLAAAAALWWRQRRQQREQAQLHALNAALAQARDATEAASRAKSQFLANMSHELRTPLNGVLGMLDLLADGALDPEQRDRLQTARASAEHLLNLLNDILDLSALDAGQLRIQPAAVDLPQLVRDVQRWFEPQALAKGLRLTLQIDDGGVRCVLADATRVRQILINLIGNAIKFTEHGGIEVRLDAEPLDGERVRWRLRVSDTGIGIDAATQARLFQRFQQADASIRRRYGGSGLGLDIARTLARLMEGDITVQSAPGVGSTFIATWMTMRCDDAADASSKSDQPSAPPPAQDSDAAMPRLRVLVAEDHPVNRRVVGLMLQRLSHEVVFAEDGQAALQHAATHDFDVILMDVHMPQLDGLEATRRIRALPDARARVPIVALTADVVDDAVQRTREAGMDGFLAKPVQLAQLRAALAMAAQRRPFTTPIPDAGADTPPSP</sequence>
<dbReference type="PANTHER" id="PTHR45339">
    <property type="entry name" value="HYBRID SIGNAL TRANSDUCTION HISTIDINE KINASE J"/>
    <property type="match status" value="1"/>
</dbReference>
<feature type="region of interest" description="Disordered" evidence="19">
    <location>
        <begin position="478"/>
        <end position="498"/>
    </location>
</feature>
<dbReference type="RefSeq" id="WP_144328845.1">
    <property type="nucleotide sequence ID" value="NZ_VJON01000034.1"/>
</dbReference>
<proteinExistence type="predicted"/>
<dbReference type="Pfam" id="PF00512">
    <property type="entry name" value="HisKA"/>
    <property type="match status" value="1"/>
</dbReference>
<dbReference type="SMART" id="SM00387">
    <property type="entry name" value="HATPase_c"/>
    <property type="match status" value="1"/>
</dbReference>
<evidence type="ECO:0000256" key="10">
    <source>
        <dbReference type="ARBA" id="ARBA00022840"/>
    </source>
</evidence>
<evidence type="ECO:0000256" key="17">
    <source>
        <dbReference type="PROSITE-ProRule" id="PRU00169"/>
    </source>
</evidence>
<dbReference type="GO" id="GO:0000155">
    <property type="term" value="F:phosphorelay sensor kinase activity"/>
    <property type="evidence" value="ECO:0007669"/>
    <property type="project" value="InterPro"/>
</dbReference>
<dbReference type="EMBL" id="VJON01000034">
    <property type="protein sequence ID" value="TSE32868.1"/>
    <property type="molecule type" value="Genomic_DNA"/>
</dbReference>
<evidence type="ECO:0000256" key="5">
    <source>
        <dbReference type="ARBA" id="ARBA00022679"/>
    </source>
</evidence>
<evidence type="ECO:0000256" key="11">
    <source>
        <dbReference type="ARBA" id="ARBA00022989"/>
    </source>
</evidence>
<dbReference type="SUPFAM" id="SSF47384">
    <property type="entry name" value="Homodimeric domain of signal transducing histidine kinase"/>
    <property type="match status" value="1"/>
</dbReference>
<dbReference type="Gene3D" id="3.40.50.2300">
    <property type="match status" value="1"/>
</dbReference>
<dbReference type="Gene3D" id="3.30.565.10">
    <property type="entry name" value="Histidine kinase-like ATPase, C-terminal domain"/>
    <property type="match status" value="1"/>
</dbReference>
<name>A0A554XAM1_9BURK</name>
<keyword evidence="24" id="KW-1185">Reference proteome</keyword>
<feature type="domain" description="Histidine kinase" evidence="21">
    <location>
        <begin position="253"/>
        <end position="474"/>
    </location>
</feature>
<evidence type="ECO:0000256" key="6">
    <source>
        <dbReference type="ARBA" id="ARBA00022692"/>
    </source>
</evidence>
<dbReference type="EC" id="2.7.13.3" evidence="3"/>
<evidence type="ECO:0000256" key="7">
    <source>
        <dbReference type="ARBA" id="ARBA00022729"/>
    </source>
</evidence>
<dbReference type="PRINTS" id="PR00344">
    <property type="entry name" value="BCTRLSENSOR"/>
</dbReference>